<evidence type="ECO:0000313" key="1">
    <source>
        <dbReference type="EMBL" id="KAI1702345.1"/>
    </source>
</evidence>
<dbReference type="AlphaFoldDB" id="A0AAD4QXM1"/>
<comment type="caution">
    <text evidence="1">The sequence shown here is derived from an EMBL/GenBank/DDBJ whole genome shotgun (WGS) entry which is preliminary data.</text>
</comment>
<evidence type="ECO:0000313" key="2">
    <source>
        <dbReference type="Proteomes" id="UP001201812"/>
    </source>
</evidence>
<protein>
    <submittedName>
        <fullName evidence="1">Uncharacterized protein</fullName>
    </submittedName>
</protein>
<sequence length="154" mass="16552">MVSTGQDTITLPKKERLNAKIKDEFPEILATSSPGSHNDESSSPTLSFSSLVLTRCPPLVQSLTNTNFSDGALTFTYDHTYFPTSVVVNCSAPFPAQFLFAAIVVNQDDFLENGLEFATFTGTCNTAAGQWLMGNPPLVVATIECLIANDPGQI</sequence>
<gene>
    <name evidence="1" type="ORF">DdX_15527</name>
</gene>
<keyword evidence="2" id="KW-1185">Reference proteome</keyword>
<dbReference type="EMBL" id="JAKKPZ010000100">
    <property type="protein sequence ID" value="KAI1702345.1"/>
    <property type="molecule type" value="Genomic_DNA"/>
</dbReference>
<name>A0AAD4QXM1_9BILA</name>
<proteinExistence type="predicted"/>
<organism evidence="1 2">
    <name type="scientific">Ditylenchus destructor</name>
    <dbReference type="NCBI Taxonomy" id="166010"/>
    <lineage>
        <taxon>Eukaryota</taxon>
        <taxon>Metazoa</taxon>
        <taxon>Ecdysozoa</taxon>
        <taxon>Nematoda</taxon>
        <taxon>Chromadorea</taxon>
        <taxon>Rhabditida</taxon>
        <taxon>Tylenchina</taxon>
        <taxon>Tylenchomorpha</taxon>
        <taxon>Sphaerularioidea</taxon>
        <taxon>Anguinidae</taxon>
        <taxon>Anguininae</taxon>
        <taxon>Ditylenchus</taxon>
    </lineage>
</organism>
<reference evidence="1" key="1">
    <citation type="submission" date="2022-01" db="EMBL/GenBank/DDBJ databases">
        <title>Genome Sequence Resource for Two Populations of Ditylenchus destructor, the Migratory Endoparasitic Phytonematode.</title>
        <authorList>
            <person name="Zhang H."/>
            <person name="Lin R."/>
            <person name="Xie B."/>
        </authorList>
    </citation>
    <scope>NUCLEOTIDE SEQUENCE</scope>
    <source>
        <strain evidence="1">BazhouSP</strain>
    </source>
</reference>
<dbReference type="Proteomes" id="UP001201812">
    <property type="component" value="Unassembled WGS sequence"/>
</dbReference>
<accession>A0AAD4QXM1</accession>